<dbReference type="Proteomes" id="UP000504633">
    <property type="component" value="Unplaced"/>
</dbReference>
<feature type="region of interest" description="Disordered" evidence="1">
    <location>
        <begin position="232"/>
        <end position="266"/>
    </location>
</feature>
<dbReference type="OrthoDB" id="8195535at2759"/>
<gene>
    <name evidence="4" type="primary">LOC111603283</name>
</gene>
<name>A0A6J1MCI5_DROHY</name>
<evidence type="ECO:0000256" key="2">
    <source>
        <dbReference type="SAM" id="SignalP"/>
    </source>
</evidence>
<dbReference type="GeneID" id="111603283"/>
<feature type="region of interest" description="Disordered" evidence="1">
    <location>
        <begin position="422"/>
        <end position="447"/>
    </location>
</feature>
<evidence type="ECO:0000256" key="1">
    <source>
        <dbReference type="SAM" id="MobiDB-lite"/>
    </source>
</evidence>
<feature type="signal peptide" evidence="2">
    <location>
        <begin position="1"/>
        <end position="18"/>
    </location>
</feature>
<keyword evidence="3" id="KW-1185">Reference proteome</keyword>
<protein>
    <submittedName>
        <fullName evidence="4">Uncharacterized protein LOC111603283</fullName>
    </submittedName>
</protein>
<reference evidence="4" key="1">
    <citation type="submission" date="2025-08" db="UniProtKB">
        <authorList>
            <consortium name="RefSeq"/>
        </authorList>
    </citation>
    <scope>IDENTIFICATION</scope>
    <source>
        <strain evidence="4">15085-1641.00</strain>
        <tissue evidence="4">Whole body</tissue>
    </source>
</reference>
<evidence type="ECO:0000313" key="4">
    <source>
        <dbReference type="RefSeq" id="XP_023176564.2"/>
    </source>
</evidence>
<dbReference type="AlphaFoldDB" id="A0A6J1MCI5"/>
<dbReference type="RefSeq" id="XP_023176564.2">
    <property type="nucleotide sequence ID" value="XM_023320796.2"/>
</dbReference>
<sequence>MKLFCLCLCLLLPLVSHAYPATSSTAGDKSLSLEDTDLDNEQGESVKDSQIAKRSGSFDYVAHLKSGLLSSIGGASASIASGSSGGSSGGGETHHHEVVVHGNSVDYDPWSFKKSVLNTIFQAVKAITGGVTALKGQLIKGSGYALSAGGNLVAASGDKVTDVGKSIINSAHINSHTYATSHSSGGGSGFIHPFAKLSSLSGASSGGSSGSKHSSSAPGPVLHSETITTYEIPTGHANYGPPSKPPTFSSATHQYLPPGGSNYGGGGGSAGAPFTIGHAAFEAPQSNYLPSAYGQDVTTAGTDDFNVYGRHKKLSDEEARKAALQLQEILGMLPNGKTEYTASKTVELNTNGGPTGSNVEQADLYNSYGVPLPNNLGTLESLSHTESITAAYAPSSQGPADIYHQMAKRPQTAEEAYIQKHPNEGYDYPPAAAPPPPPPASSNNDYKVDNYHASKSNALRDLSPIIAALEVAKRKGPSGSSSNAPVTYSIEKQVHKVAPFQYLPPVVQKSKYVYSAPPRPAYSGGYKVRRHVAARRPAMSRPQDYDIQDPLMFNRLLEV</sequence>
<keyword evidence="2" id="KW-0732">Signal</keyword>
<feature type="chain" id="PRO_5026789338" evidence="2">
    <location>
        <begin position="19"/>
        <end position="559"/>
    </location>
</feature>
<evidence type="ECO:0000313" key="3">
    <source>
        <dbReference type="Proteomes" id="UP000504633"/>
    </source>
</evidence>
<organism evidence="3 4">
    <name type="scientific">Drosophila hydei</name>
    <name type="common">Fruit fly</name>
    <dbReference type="NCBI Taxonomy" id="7224"/>
    <lineage>
        <taxon>Eukaryota</taxon>
        <taxon>Metazoa</taxon>
        <taxon>Ecdysozoa</taxon>
        <taxon>Arthropoda</taxon>
        <taxon>Hexapoda</taxon>
        <taxon>Insecta</taxon>
        <taxon>Pterygota</taxon>
        <taxon>Neoptera</taxon>
        <taxon>Endopterygota</taxon>
        <taxon>Diptera</taxon>
        <taxon>Brachycera</taxon>
        <taxon>Muscomorpha</taxon>
        <taxon>Ephydroidea</taxon>
        <taxon>Drosophilidae</taxon>
        <taxon>Drosophila</taxon>
    </lineage>
</organism>
<feature type="compositionally biased region" description="Pro residues" evidence="1">
    <location>
        <begin position="431"/>
        <end position="440"/>
    </location>
</feature>
<dbReference type="OMA" id="HFQYLPP"/>
<dbReference type="KEGG" id="dhe:111603283"/>
<feature type="region of interest" description="Disordered" evidence="1">
    <location>
        <begin position="23"/>
        <end position="50"/>
    </location>
</feature>
<accession>A0A6J1MCI5</accession>
<proteinExistence type="predicted"/>